<accession>A0AA48M1H7</accession>
<reference evidence="1" key="1">
    <citation type="submission" date="2023-07" db="EMBL/GenBank/DDBJ databases">
        <authorList>
            <person name="Pelsma A.J. K."/>
        </authorList>
    </citation>
    <scope>NUCLEOTIDE SEQUENCE</scope>
</reference>
<protein>
    <submittedName>
        <fullName evidence="1">Uncharacterized protein</fullName>
    </submittedName>
</protein>
<sequence>MAGSGETSVIAFHRLHYGKLAEGEDGRVTTAAGYAITRRSAGLDPAWDSFLSPPRLAELRRFEPDAIDIDARAAGCFLARTVGEGVVFMRARFRPEDGERGAGRLHQQAAMWLGGIDLWKNSPAACLSIVAHELRALPDLVNETEESRLSEAPLRWRAARPDPESVRRVIGRAPWAVPMMETLLDGAERGGQAVCEFGAHDFASEAEFLSAVGFTLQMLPPTYPRWRDISVVSGLTTPLHGLCLRYTPSWRQAQAAA</sequence>
<name>A0AA48M1H7_9ZZZZ</name>
<evidence type="ECO:0000313" key="1">
    <source>
        <dbReference type="EMBL" id="CAJ0881248.1"/>
    </source>
</evidence>
<gene>
    <name evidence="1" type="ORF">AMST5_03228</name>
</gene>
<proteinExistence type="predicted"/>
<organism evidence="1">
    <name type="scientific">freshwater sediment metagenome</name>
    <dbReference type="NCBI Taxonomy" id="556182"/>
    <lineage>
        <taxon>unclassified sequences</taxon>
        <taxon>metagenomes</taxon>
        <taxon>ecological metagenomes</taxon>
    </lineage>
</organism>
<dbReference type="AlphaFoldDB" id="A0AA48M1H7"/>
<dbReference type="EMBL" id="OY288114">
    <property type="protein sequence ID" value="CAJ0881248.1"/>
    <property type="molecule type" value="Genomic_DNA"/>
</dbReference>